<proteinExistence type="predicted"/>
<keyword evidence="2" id="KW-0812">Transmembrane</keyword>
<accession>A0ABD3SFU7</accession>
<comment type="caution">
    <text evidence="3">The sequence shown here is derived from an EMBL/GenBank/DDBJ whole genome shotgun (WGS) entry which is preliminary data.</text>
</comment>
<feature type="compositionally biased region" description="Basic residues" evidence="1">
    <location>
        <begin position="546"/>
        <end position="558"/>
    </location>
</feature>
<feature type="compositionally biased region" description="Basic and acidic residues" evidence="1">
    <location>
        <begin position="575"/>
        <end position="588"/>
    </location>
</feature>
<keyword evidence="2" id="KW-0472">Membrane</keyword>
<feature type="compositionally biased region" description="Basic residues" evidence="1">
    <location>
        <begin position="605"/>
        <end position="616"/>
    </location>
</feature>
<dbReference type="Proteomes" id="UP001530377">
    <property type="component" value="Unassembled WGS sequence"/>
</dbReference>
<protein>
    <recommendedName>
        <fullName evidence="5">Transmembrane protein</fullName>
    </recommendedName>
</protein>
<dbReference type="AlphaFoldDB" id="A0ABD3SFU7"/>
<gene>
    <name evidence="3" type="ORF">ACHAXA_008889</name>
</gene>
<evidence type="ECO:0000313" key="3">
    <source>
        <dbReference type="EMBL" id="KAL3823394.1"/>
    </source>
</evidence>
<dbReference type="EMBL" id="JALLPB020000039">
    <property type="protein sequence ID" value="KAL3823394.1"/>
    <property type="molecule type" value="Genomic_DNA"/>
</dbReference>
<keyword evidence="2" id="KW-1133">Transmembrane helix</keyword>
<feature type="transmembrane region" description="Helical" evidence="2">
    <location>
        <begin position="61"/>
        <end position="82"/>
    </location>
</feature>
<evidence type="ECO:0008006" key="5">
    <source>
        <dbReference type="Google" id="ProtNLM"/>
    </source>
</evidence>
<organism evidence="3 4">
    <name type="scientific">Cyclostephanos tholiformis</name>
    <dbReference type="NCBI Taxonomy" id="382380"/>
    <lineage>
        <taxon>Eukaryota</taxon>
        <taxon>Sar</taxon>
        <taxon>Stramenopiles</taxon>
        <taxon>Ochrophyta</taxon>
        <taxon>Bacillariophyta</taxon>
        <taxon>Coscinodiscophyceae</taxon>
        <taxon>Thalassiosirophycidae</taxon>
        <taxon>Stephanodiscales</taxon>
        <taxon>Stephanodiscaceae</taxon>
        <taxon>Cyclostephanos</taxon>
    </lineage>
</organism>
<feature type="region of interest" description="Disordered" evidence="1">
    <location>
        <begin position="285"/>
        <end position="319"/>
    </location>
</feature>
<evidence type="ECO:0000313" key="4">
    <source>
        <dbReference type="Proteomes" id="UP001530377"/>
    </source>
</evidence>
<feature type="region of interest" description="Disordered" evidence="1">
    <location>
        <begin position="1"/>
        <end position="51"/>
    </location>
</feature>
<keyword evidence="4" id="KW-1185">Reference proteome</keyword>
<feature type="compositionally biased region" description="Low complexity" evidence="1">
    <location>
        <begin position="307"/>
        <end position="319"/>
    </location>
</feature>
<evidence type="ECO:0000256" key="2">
    <source>
        <dbReference type="SAM" id="Phobius"/>
    </source>
</evidence>
<reference evidence="3 4" key="1">
    <citation type="submission" date="2024-10" db="EMBL/GenBank/DDBJ databases">
        <title>Updated reference genomes for cyclostephanoid diatoms.</title>
        <authorList>
            <person name="Roberts W.R."/>
            <person name="Alverson A.J."/>
        </authorList>
    </citation>
    <scope>NUCLEOTIDE SEQUENCE [LARGE SCALE GENOMIC DNA]</scope>
    <source>
        <strain evidence="3 4">AJA228-03</strain>
    </source>
</reference>
<sequence>MSMAESAGAFTGGKLNLKGDKRKPKNKSKNTEHGESSEDDEVAIPSASSARRNKRIVHARHGVISAMPLLVVVVVVALLSLLPSTSFALEATFTPNPNDSIENGGTGSGPLPASMAQRRQLLELEAAIVNSEDPSSTLEHVAKQNGMSSQDLMGVLDRNRHDLKESGQLDVMLAEANAAALGGRGGGGGQGGTASVSLPRRIVGVILSIIASLIRTASVRISRHPGRSTAFAAILAIACLAAHDAPRNGIVISSGSFPPFSRGHTTFLEPPMDYLVQYCVDSRERGSGWTSSLPEPTSKKGAKKRSSSSSSRTTVGGVGMTRSLEIDGASLSCAEGEEGSTEVETSRSGIVEGFELITTARALVVESDGSGEDEGIIDENDESKFRLECMRQSTRSIIKERKFSEFIPGDSLPLKFRSFLVASEDDHDNDAVDEGAVMSMKFLGNFGRYGVQPLRISYETVIDADDDDDDTEADGEPKICSVAFHTLAGGHFDGELRFSIEERKGLGAVVSVTLAIPKGGRAPSVRLAEAMVTSFATSIAQSSRIRTRQTLARRRQSRGYRERVSGRGSLKRHLRYEQEKLQEEMAAERKRKWKRNNPDAGHYRPSGHRLKSPNNC</sequence>
<evidence type="ECO:0000256" key="1">
    <source>
        <dbReference type="SAM" id="MobiDB-lite"/>
    </source>
</evidence>
<name>A0ABD3SFU7_9STRA</name>
<feature type="region of interest" description="Disordered" evidence="1">
    <location>
        <begin position="546"/>
        <end position="616"/>
    </location>
</feature>